<organism evidence="2 3">
    <name type="scientific">Effusibacillus lacus</name>
    <dbReference type="NCBI Taxonomy" id="1348429"/>
    <lineage>
        <taxon>Bacteria</taxon>
        <taxon>Bacillati</taxon>
        <taxon>Bacillota</taxon>
        <taxon>Bacilli</taxon>
        <taxon>Bacillales</taxon>
        <taxon>Alicyclobacillaceae</taxon>
        <taxon>Effusibacillus</taxon>
    </lineage>
</organism>
<dbReference type="AlphaFoldDB" id="A0A292YIE5"/>
<dbReference type="Pfam" id="PF12674">
    <property type="entry name" value="Zn_ribbon_2"/>
    <property type="match status" value="1"/>
</dbReference>
<dbReference type="RefSeq" id="WP_096182547.1">
    <property type="nucleotide sequence ID" value="NZ_BDUF01000064.1"/>
</dbReference>
<dbReference type="EMBL" id="BDUF01000064">
    <property type="protein sequence ID" value="GAX90827.1"/>
    <property type="molecule type" value="Genomic_DNA"/>
</dbReference>
<protein>
    <submittedName>
        <fullName evidence="2">Transcriptional regulator</fullName>
    </submittedName>
</protein>
<dbReference type="Proteomes" id="UP000217785">
    <property type="component" value="Unassembled WGS sequence"/>
</dbReference>
<evidence type="ECO:0000313" key="3">
    <source>
        <dbReference type="Proteomes" id="UP000217785"/>
    </source>
</evidence>
<feature type="domain" description="Putative zinc ribbon" evidence="1">
    <location>
        <begin position="5"/>
        <end position="84"/>
    </location>
</feature>
<accession>A0A292YIE5</accession>
<evidence type="ECO:0000313" key="2">
    <source>
        <dbReference type="EMBL" id="GAX90827.1"/>
    </source>
</evidence>
<proteinExistence type="predicted"/>
<gene>
    <name evidence="2" type="ORF">EFBL_2469</name>
</gene>
<reference evidence="3" key="1">
    <citation type="submission" date="2017-07" db="EMBL/GenBank/DDBJ databases">
        <title>Draft genome sequence of Effusibacillus lacus strain skLN1.</title>
        <authorList>
            <person name="Watanabe M."/>
            <person name="Kojima H."/>
            <person name="Fukui M."/>
        </authorList>
    </citation>
    <scope>NUCLEOTIDE SEQUENCE [LARGE SCALE GENOMIC DNA]</scope>
    <source>
        <strain evidence="3">skLN1</strain>
    </source>
</reference>
<sequence>MVETICQSCSMPLNGEEVLGTEKDGSKTKEYCMYCYEGGEFKQPDLTMEGMIEICVPHMKAEGMSEEQARAILNEHLPKLKRWNKQ</sequence>
<comment type="caution">
    <text evidence="2">The sequence shown here is derived from an EMBL/GenBank/DDBJ whole genome shotgun (WGS) entry which is preliminary data.</text>
</comment>
<evidence type="ECO:0000259" key="1">
    <source>
        <dbReference type="Pfam" id="PF12674"/>
    </source>
</evidence>
<dbReference type="OrthoDB" id="9801008at2"/>
<dbReference type="InterPro" id="IPR025868">
    <property type="entry name" value="Zn_ribbon_dom_put"/>
</dbReference>
<keyword evidence="3" id="KW-1185">Reference proteome</keyword>
<name>A0A292YIE5_9BACL</name>